<comment type="pathway">
    <text evidence="1">Protein modification; protein glycosylation.</text>
</comment>
<feature type="repeat" description="TPR" evidence="8">
    <location>
        <begin position="223"/>
        <end position="256"/>
    </location>
</feature>
<dbReference type="EMBL" id="BSDE01000003">
    <property type="protein sequence ID" value="GLH73158.1"/>
    <property type="molecule type" value="Genomic_DNA"/>
</dbReference>
<dbReference type="InterPro" id="IPR029489">
    <property type="entry name" value="OGT/SEC/SPY_C"/>
</dbReference>
<keyword evidence="5 10" id="KW-0808">Transferase</keyword>
<keyword evidence="6" id="KW-0677">Repeat</keyword>
<feature type="repeat" description="TPR" evidence="8">
    <location>
        <begin position="155"/>
        <end position="188"/>
    </location>
</feature>
<dbReference type="RefSeq" id="WP_285573832.1">
    <property type="nucleotide sequence ID" value="NZ_BSDE01000003.1"/>
</dbReference>
<dbReference type="Pfam" id="PF13844">
    <property type="entry name" value="Glyco_transf_41"/>
    <property type="match status" value="2"/>
</dbReference>
<proteinExistence type="inferred from homology"/>
<reference evidence="10 11" key="1">
    <citation type="journal article" date="2023" name="Antonie Van Leeuwenhoek">
        <title>Mesoterricola silvestris gen. nov., sp. nov., Mesoterricola sediminis sp. nov., Geothrix oryzae sp. nov., Geothrix edaphica sp. nov., Geothrix rubra sp. nov., and Geothrix limicola sp. nov., six novel members of Acidobacteriota isolated from soils.</title>
        <authorList>
            <person name="Itoh H."/>
            <person name="Sugisawa Y."/>
            <person name="Mise K."/>
            <person name="Xu Z."/>
            <person name="Kuniyasu M."/>
            <person name="Ushijima N."/>
            <person name="Kawano K."/>
            <person name="Kobayashi E."/>
            <person name="Shiratori Y."/>
            <person name="Masuda Y."/>
            <person name="Senoo K."/>
        </authorList>
    </citation>
    <scope>NUCLEOTIDE SEQUENCE [LARGE SCALE GENOMIC DNA]</scope>
    <source>
        <strain evidence="10 11">Red804</strain>
    </source>
</reference>
<evidence type="ECO:0000256" key="8">
    <source>
        <dbReference type="PROSITE-ProRule" id="PRU00339"/>
    </source>
</evidence>
<evidence type="ECO:0000256" key="4">
    <source>
        <dbReference type="ARBA" id="ARBA00022676"/>
    </source>
</evidence>
<dbReference type="Pfam" id="PF13432">
    <property type="entry name" value="TPR_16"/>
    <property type="match status" value="4"/>
</dbReference>
<feature type="repeat" description="TPR" evidence="8">
    <location>
        <begin position="87"/>
        <end position="120"/>
    </location>
</feature>
<dbReference type="InterPro" id="IPR051939">
    <property type="entry name" value="Glycosyltr_41/O-GlcNAc_trsf"/>
</dbReference>
<dbReference type="PROSITE" id="PS50005">
    <property type="entry name" value="TPR"/>
    <property type="match status" value="8"/>
</dbReference>
<dbReference type="InterPro" id="IPR011990">
    <property type="entry name" value="TPR-like_helical_dom_sf"/>
</dbReference>
<dbReference type="Gene3D" id="3.40.50.2000">
    <property type="entry name" value="Glycogen Phosphorylase B"/>
    <property type="match status" value="1"/>
</dbReference>
<dbReference type="SUPFAM" id="SSF48452">
    <property type="entry name" value="TPR-like"/>
    <property type="match status" value="2"/>
</dbReference>
<feature type="repeat" description="TPR" evidence="8">
    <location>
        <begin position="291"/>
        <end position="324"/>
    </location>
</feature>
<dbReference type="PANTHER" id="PTHR44835">
    <property type="entry name" value="UDP-N-ACETYLGLUCOSAMINE--PEPTIDE N-ACETYLGLUCOSAMINYLTRANSFERASE SPINDLY-RELATED"/>
    <property type="match status" value="1"/>
</dbReference>
<evidence type="ECO:0000256" key="6">
    <source>
        <dbReference type="ARBA" id="ARBA00022737"/>
    </source>
</evidence>
<comment type="similarity">
    <text evidence="2">Belongs to the glycosyltransferase 41 family. O-GlcNAc transferase subfamily.</text>
</comment>
<name>A0ABQ5QF11_9BACT</name>
<evidence type="ECO:0000256" key="2">
    <source>
        <dbReference type="ARBA" id="ARBA00005386"/>
    </source>
</evidence>
<protein>
    <recommendedName>
        <fullName evidence="3">protein O-GlcNAc transferase</fullName>
        <ecNumber evidence="3">2.4.1.255</ecNumber>
    </recommendedName>
</protein>
<dbReference type="PANTHER" id="PTHR44835:SF1">
    <property type="entry name" value="PROTEIN O-GLCNAC TRANSFERASE"/>
    <property type="match status" value="1"/>
</dbReference>
<dbReference type="InterPro" id="IPR019734">
    <property type="entry name" value="TPR_rpt"/>
</dbReference>
<evidence type="ECO:0000256" key="1">
    <source>
        <dbReference type="ARBA" id="ARBA00004922"/>
    </source>
</evidence>
<feature type="domain" description="O-GlcNAc transferase C-terminal" evidence="9">
    <location>
        <begin position="646"/>
        <end position="812"/>
    </location>
</feature>
<evidence type="ECO:0000313" key="10">
    <source>
        <dbReference type="EMBL" id="GLH73158.1"/>
    </source>
</evidence>
<dbReference type="GO" id="GO:0016740">
    <property type="term" value="F:transferase activity"/>
    <property type="evidence" value="ECO:0007669"/>
    <property type="project" value="UniProtKB-KW"/>
</dbReference>
<sequence length="838" mass="92528">MSESSEPPIEGAGELPQETLTLLERAMAAHERGDMPEAEGLYLRILEQEPNHFSATHLLGVLRNQCGDHQAAADVLSRALRLSPRSAVVHLNLGIALWHLGRQHEAITHYRYALVLERDHPETLLRLAFSLQVMMQTEEALALWDRYLALVPGDALAHLNHGIVLQELHREDEARTDFDRALALDPAMAANLLDRARELTLTQRPGEALHMCEQVLSLHRGRAEAWLIRGNALMGLRRYEEALASFGEVVALEPDHADGEMNRGTAQLALGRPLEAMACYDRALALRLDHAGLHMNRGNALMSLGRLAEALASYDRAQALQPDDPDVLLNRGHALLALKRPHEALEACDQALALRPEHAGALVNRGTALLDLKRPAEALATFDRALVLDPENANLLMNHGTALHMLGRHREAVESYDRALAIDPSHSQVHSNRIFLLDFIPEVSFEAHQQARRDFFEAHVKGRIQPRDLSGVDRDPERRLVLGYVSADFKHHSAASCFLPILQRHAQGDFKVICYSGVLAEDDWTGRFKACAEVWRPVAGLSDDALADQIQADGVDILIDLSGHSKGNRLLVFARKPAPIQVTAWGHAGGTGLPMVDYQFTDPVSIPASVRGLFAEACYDLPCFITFEAPAFAPPVAPLPALTKGHLTFGSLNRYTKVTPAVERLWARILAAIPGSRLLLKDGLFDEPEARRVTLASFEREGIDPGRLEFRGFTSHQRHLAAYGEVDIVLDSFPQNGGITTWESLWMGGPVIALLGDRFVSRISGAILDSLDLGEWVAGDEDAYLDVAIRKAADLGALARFREGIRPRILASSAGHPGRYTRTVEAAYRTMWRKWTAS</sequence>
<comment type="caution">
    <text evidence="10">The sequence shown here is derived from an EMBL/GenBank/DDBJ whole genome shotgun (WGS) entry which is preliminary data.</text>
</comment>
<dbReference type="InterPro" id="IPR013105">
    <property type="entry name" value="TPR_2"/>
</dbReference>
<feature type="repeat" description="TPR" evidence="8">
    <location>
        <begin position="53"/>
        <end position="86"/>
    </location>
</feature>
<dbReference type="EC" id="2.4.1.255" evidence="3"/>
<keyword evidence="11" id="KW-1185">Reference proteome</keyword>
<dbReference type="Gene3D" id="3.40.50.11380">
    <property type="match status" value="1"/>
</dbReference>
<evidence type="ECO:0000259" key="9">
    <source>
        <dbReference type="Pfam" id="PF13844"/>
    </source>
</evidence>
<dbReference type="Pfam" id="PF07719">
    <property type="entry name" value="TPR_2"/>
    <property type="match status" value="1"/>
</dbReference>
<evidence type="ECO:0000256" key="7">
    <source>
        <dbReference type="ARBA" id="ARBA00022803"/>
    </source>
</evidence>
<feature type="repeat" description="TPR" evidence="8">
    <location>
        <begin position="325"/>
        <end position="358"/>
    </location>
</feature>
<evidence type="ECO:0000256" key="3">
    <source>
        <dbReference type="ARBA" id="ARBA00011970"/>
    </source>
</evidence>
<dbReference type="SMART" id="SM00028">
    <property type="entry name" value="TPR"/>
    <property type="match status" value="12"/>
</dbReference>
<dbReference type="Pfam" id="PF13181">
    <property type="entry name" value="TPR_8"/>
    <property type="match status" value="1"/>
</dbReference>
<feature type="repeat" description="TPR" evidence="8">
    <location>
        <begin position="359"/>
        <end position="392"/>
    </location>
</feature>
<keyword evidence="7 8" id="KW-0802">TPR repeat</keyword>
<keyword evidence="4" id="KW-0328">Glycosyltransferase</keyword>
<dbReference type="Gene3D" id="1.25.40.10">
    <property type="entry name" value="Tetratricopeptide repeat domain"/>
    <property type="match status" value="3"/>
</dbReference>
<gene>
    <name evidence="10" type="ORF">GETHLI_16600</name>
</gene>
<feature type="domain" description="O-GlcNAc transferase C-terminal" evidence="9">
    <location>
        <begin position="476"/>
        <end position="616"/>
    </location>
</feature>
<organism evidence="10 11">
    <name type="scientific">Geothrix limicola</name>
    <dbReference type="NCBI Taxonomy" id="2927978"/>
    <lineage>
        <taxon>Bacteria</taxon>
        <taxon>Pseudomonadati</taxon>
        <taxon>Acidobacteriota</taxon>
        <taxon>Holophagae</taxon>
        <taxon>Holophagales</taxon>
        <taxon>Holophagaceae</taxon>
        <taxon>Geothrix</taxon>
    </lineage>
</organism>
<accession>A0ABQ5QF11</accession>
<evidence type="ECO:0000256" key="5">
    <source>
        <dbReference type="ARBA" id="ARBA00022679"/>
    </source>
</evidence>
<evidence type="ECO:0000313" key="11">
    <source>
        <dbReference type="Proteomes" id="UP001165069"/>
    </source>
</evidence>
<dbReference type="Proteomes" id="UP001165069">
    <property type="component" value="Unassembled WGS sequence"/>
</dbReference>
<dbReference type="PROSITE" id="PS50293">
    <property type="entry name" value="TPR_REGION"/>
    <property type="match status" value="1"/>
</dbReference>
<feature type="repeat" description="TPR" evidence="8">
    <location>
        <begin position="393"/>
        <end position="426"/>
    </location>
</feature>